<accession>A0A376WXG4</accession>
<organism evidence="1 2">
    <name type="scientific">Escherichia coli</name>
    <dbReference type="NCBI Taxonomy" id="562"/>
    <lineage>
        <taxon>Bacteria</taxon>
        <taxon>Pseudomonadati</taxon>
        <taxon>Pseudomonadota</taxon>
        <taxon>Gammaproteobacteria</taxon>
        <taxon>Enterobacterales</taxon>
        <taxon>Enterobacteriaceae</taxon>
        <taxon>Escherichia</taxon>
    </lineage>
</organism>
<evidence type="ECO:0000313" key="1">
    <source>
        <dbReference type="EMBL" id="STJ53630.1"/>
    </source>
</evidence>
<evidence type="ECO:0000313" key="2">
    <source>
        <dbReference type="Proteomes" id="UP000254503"/>
    </source>
</evidence>
<dbReference type="Proteomes" id="UP000254503">
    <property type="component" value="Unassembled WGS sequence"/>
</dbReference>
<dbReference type="EMBL" id="UGDD01000002">
    <property type="protein sequence ID" value="STJ53630.1"/>
    <property type="molecule type" value="Genomic_DNA"/>
</dbReference>
<gene>
    <name evidence="1" type="ORF">NCTC9045_01483</name>
</gene>
<reference evidence="1 2" key="1">
    <citation type="submission" date="2018-06" db="EMBL/GenBank/DDBJ databases">
        <authorList>
            <consortium name="Pathogen Informatics"/>
            <person name="Doyle S."/>
        </authorList>
    </citation>
    <scope>NUCLEOTIDE SEQUENCE [LARGE SCALE GENOMIC DNA]</scope>
    <source>
        <strain evidence="1 2">NCTC9045</strain>
    </source>
</reference>
<sequence length="52" mass="5603">MALVFTVACQIVKQFINVDIQAVAERNKVGKAHLTLLRPVEDGVGDGQPIAK</sequence>
<proteinExistence type="predicted"/>
<dbReference type="AlphaFoldDB" id="A0A376WXG4"/>
<protein>
    <submittedName>
        <fullName evidence="1">Uncharacterized protein</fullName>
    </submittedName>
</protein>
<name>A0A376WXG4_ECOLX</name>